<evidence type="ECO:0000313" key="3">
    <source>
        <dbReference type="Proteomes" id="UP001149140"/>
    </source>
</evidence>
<evidence type="ECO:0000256" key="1">
    <source>
        <dbReference type="SAM" id="SignalP"/>
    </source>
</evidence>
<accession>A0A9X3S244</accession>
<reference evidence="2" key="1">
    <citation type="submission" date="2022-10" db="EMBL/GenBank/DDBJ databases">
        <title>The WGS of Solirubrobacter ginsenosidimutans DSM 21036.</title>
        <authorList>
            <person name="Jiang Z."/>
        </authorList>
    </citation>
    <scope>NUCLEOTIDE SEQUENCE</scope>
    <source>
        <strain evidence="2">DSM 21036</strain>
    </source>
</reference>
<evidence type="ECO:0008006" key="4">
    <source>
        <dbReference type="Google" id="ProtNLM"/>
    </source>
</evidence>
<dbReference type="Proteomes" id="UP001149140">
    <property type="component" value="Unassembled WGS sequence"/>
</dbReference>
<dbReference type="EMBL" id="JAPDOD010000014">
    <property type="protein sequence ID" value="MDA0161837.1"/>
    <property type="molecule type" value="Genomic_DNA"/>
</dbReference>
<feature type="chain" id="PRO_5040843115" description="Lipoprotein" evidence="1">
    <location>
        <begin position="21"/>
        <end position="212"/>
    </location>
</feature>
<dbReference type="RefSeq" id="WP_270041055.1">
    <property type="nucleotide sequence ID" value="NZ_JAPDOD010000014.1"/>
</dbReference>
<dbReference type="AlphaFoldDB" id="A0A9X3S244"/>
<keyword evidence="3" id="KW-1185">Reference proteome</keyword>
<comment type="caution">
    <text evidence="2">The sequence shown here is derived from an EMBL/GenBank/DDBJ whole genome shotgun (WGS) entry which is preliminary data.</text>
</comment>
<protein>
    <recommendedName>
        <fullName evidence="4">Lipoprotein</fullName>
    </recommendedName>
</protein>
<gene>
    <name evidence="2" type="ORF">OM076_16305</name>
</gene>
<keyword evidence="1" id="KW-0732">Signal</keyword>
<organism evidence="2 3">
    <name type="scientific">Solirubrobacter ginsenosidimutans</name>
    <dbReference type="NCBI Taxonomy" id="490573"/>
    <lineage>
        <taxon>Bacteria</taxon>
        <taxon>Bacillati</taxon>
        <taxon>Actinomycetota</taxon>
        <taxon>Thermoleophilia</taxon>
        <taxon>Solirubrobacterales</taxon>
        <taxon>Solirubrobacteraceae</taxon>
        <taxon>Solirubrobacter</taxon>
    </lineage>
</organism>
<name>A0A9X3S244_9ACTN</name>
<feature type="signal peptide" evidence="1">
    <location>
        <begin position="1"/>
        <end position="20"/>
    </location>
</feature>
<evidence type="ECO:0000313" key="2">
    <source>
        <dbReference type="EMBL" id="MDA0161837.1"/>
    </source>
</evidence>
<sequence>MLALLMAAAALAPCAPETPAALQLTGIPSVAIPGHGYLASLTGDGPVVDSAGSDFGVTDASGRGYTAHYEYARGVTQAFSVGLRGPYTVKASWTEPVGTSEQCLRTVTVPLPIDRQILAVVGCKRGAEEPASGLVLRCDGSKLRFSGLKWSGWNGATTTGRGTLNGRPATVKLSSPRECSQLNGYIYTRATVTTRSRTLKRVAIDCPLPPRS</sequence>
<proteinExistence type="predicted"/>